<reference evidence="1 2" key="1">
    <citation type="journal article" date="2021" name="Sci. Rep.">
        <title>The genome of the diatom Chaetoceros tenuissimus carries an ancient integrated fragment of an extant virus.</title>
        <authorList>
            <person name="Hongo Y."/>
            <person name="Kimura K."/>
            <person name="Takaki Y."/>
            <person name="Yoshida Y."/>
            <person name="Baba S."/>
            <person name="Kobayashi G."/>
            <person name="Nagasaki K."/>
            <person name="Hano T."/>
            <person name="Tomaru Y."/>
        </authorList>
    </citation>
    <scope>NUCLEOTIDE SEQUENCE [LARGE SCALE GENOMIC DNA]</scope>
    <source>
        <strain evidence="1 2">NIES-3715</strain>
    </source>
</reference>
<keyword evidence="2" id="KW-1185">Reference proteome</keyword>
<sequence length="270" mass="31304">MRVQTEEWRRFIPGVRMYKGKKTYFYNGETLWEGEPQWDGHVLIYDKEERRSWQVIIILPGVEVIPAYTFHDCQKIETVIMADNVKRIEEGAFKECASLSHVRFSINLEYIGDSAFYDCKSLTSIFVPPSCTEIDNWAFDTCSKLIIFVVPQHTQLGEWVIADTALIRRHLFRGHMYDGGLYDNANETIDLIKNINGDTEEYALHRACSSYNPIIEIIHGIVKRQGFRALKKHNELGITPLQYLDKNPFTDITQSALMKRFVLDMIGEVV</sequence>
<dbReference type="PANTHER" id="PTHR45661:SF3">
    <property type="entry name" value="IG-LIKE DOMAIN-CONTAINING PROTEIN"/>
    <property type="match status" value="1"/>
</dbReference>
<dbReference type="PANTHER" id="PTHR45661">
    <property type="entry name" value="SURFACE ANTIGEN"/>
    <property type="match status" value="1"/>
</dbReference>
<proteinExistence type="predicted"/>
<dbReference type="InterPro" id="IPR032675">
    <property type="entry name" value="LRR_dom_sf"/>
</dbReference>
<gene>
    <name evidence="1" type="ORF">CTEN210_14038</name>
</gene>
<name>A0AAD3D4Y0_9STRA</name>
<dbReference type="SUPFAM" id="SSF52058">
    <property type="entry name" value="L domain-like"/>
    <property type="match status" value="1"/>
</dbReference>
<dbReference type="EMBL" id="BLLK01000058">
    <property type="protein sequence ID" value="GFH57562.1"/>
    <property type="molecule type" value="Genomic_DNA"/>
</dbReference>
<dbReference type="Pfam" id="PF13306">
    <property type="entry name" value="LRR_5"/>
    <property type="match status" value="1"/>
</dbReference>
<dbReference type="InterPro" id="IPR026906">
    <property type="entry name" value="LRR_5"/>
</dbReference>
<evidence type="ECO:0000313" key="1">
    <source>
        <dbReference type="EMBL" id="GFH57562.1"/>
    </source>
</evidence>
<accession>A0AAD3D4Y0</accession>
<dbReference type="AlphaFoldDB" id="A0AAD3D4Y0"/>
<organism evidence="1 2">
    <name type="scientific">Chaetoceros tenuissimus</name>
    <dbReference type="NCBI Taxonomy" id="426638"/>
    <lineage>
        <taxon>Eukaryota</taxon>
        <taxon>Sar</taxon>
        <taxon>Stramenopiles</taxon>
        <taxon>Ochrophyta</taxon>
        <taxon>Bacillariophyta</taxon>
        <taxon>Coscinodiscophyceae</taxon>
        <taxon>Chaetocerotophycidae</taxon>
        <taxon>Chaetocerotales</taxon>
        <taxon>Chaetocerotaceae</taxon>
        <taxon>Chaetoceros</taxon>
    </lineage>
</organism>
<protein>
    <submittedName>
        <fullName evidence="1">Leucine-rich repeat domain-containing protein</fullName>
    </submittedName>
</protein>
<evidence type="ECO:0000313" key="2">
    <source>
        <dbReference type="Proteomes" id="UP001054902"/>
    </source>
</evidence>
<dbReference type="InterPro" id="IPR053139">
    <property type="entry name" value="Surface_bspA-like"/>
</dbReference>
<dbReference type="Gene3D" id="3.80.10.10">
    <property type="entry name" value="Ribonuclease Inhibitor"/>
    <property type="match status" value="1"/>
</dbReference>
<comment type="caution">
    <text evidence="1">The sequence shown here is derived from an EMBL/GenBank/DDBJ whole genome shotgun (WGS) entry which is preliminary data.</text>
</comment>
<dbReference type="Proteomes" id="UP001054902">
    <property type="component" value="Unassembled WGS sequence"/>
</dbReference>